<protein>
    <recommendedName>
        <fullName evidence="3">Prenyltransferase and squalene oxidase repeat-containing protein</fullName>
    </recommendedName>
</protein>
<dbReference type="AlphaFoldDB" id="A0A1I2PF47"/>
<reference evidence="1 2" key="1">
    <citation type="submission" date="2016-10" db="EMBL/GenBank/DDBJ databases">
        <authorList>
            <person name="de Groot N.N."/>
        </authorList>
    </citation>
    <scope>NUCLEOTIDE SEQUENCE [LARGE SCALE GENOMIC DNA]</scope>
    <source>
        <strain evidence="1 2">DSM 44945</strain>
    </source>
</reference>
<dbReference type="InterPro" id="IPR008930">
    <property type="entry name" value="Terpenoid_cyclase/PrenylTrfase"/>
</dbReference>
<sequence>MRSPLRLSRPDFEKGKRFVRERARGIDRALFEYTFGEGSRERVWEELERYQNEDGGFGRALEPDFRLESSSPMATTVGFQYLIAVDTPADHPLVERGIRYLLETYDERAGRWKAVPESVNRVPHAPWWHYDEERKRTSVEEAWGNPFAEIVGCFHRYSRWVPGDFLEDATRRCLEHLDQTKLTMHECLCYVRLAEQAPKPVRDRIIGAIRSQLADLVETRPDHWDQYSMQPLILVKTPRSPFYEELAGDVARNLDYLIEKQAEDGSWDPNWEWGQYHEDWQVAKEEWKGYLTVQNLITLKAFDRIDFGEQVT</sequence>
<evidence type="ECO:0000313" key="2">
    <source>
        <dbReference type="Proteomes" id="UP000198661"/>
    </source>
</evidence>
<organism evidence="1 2">
    <name type="scientific">Planifilum fulgidum</name>
    <dbReference type="NCBI Taxonomy" id="201973"/>
    <lineage>
        <taxon>Bacteria</taxon>
        <taxon>Bacillati</taxon>
        <taxon>Bacillota</taxon>
        <taxon>Bacilli</taxon>
        <taxon>Bacillales</taxon>
        <taxon>Thermoactinomycetaceae</taxon>
        <taxon>Planifilum</taxon>
    </lineage>
</organism>
<dbReference type="Gene3D" id="1.50.10.20">
    <property type="match status" value="1"/>
</dbReference>
<evidence type="ECO:0000313" key="1">
    <source>
        <dbReference type="EMBL" id="SFG13769.1"/>
    </source>
</evidence>
<name>A0A1I2PF47_9BACL</name>
<dbReference type="Proteomes" id="UP000198661">
    <property type="component" value="Unassembled WGS sequence"/>
</dbReference>
<dbReference type="SUPFAM" id="SSF48239">
    <property type="entry name" value="Terpenoid cyclases/Protein prenyltransferases"/>
    <property type="match status" value="2"/>
</dbReference>
<evidence type="ECO:0008006" key="3">
    <source>
        <dbReference type="Google" id="ProtNLM"/>
    </source>
</evidence>
<gene>
    <name evidence="1" type="ORF">SAMN04488025_11737</name>
</gene>
<dbReference type="STRING" id="201973.SAMN04488025_11737"/>
<accession>A0A1I2PF47</accession>
<dbReference type="EMBL" id="FOOK01000017">
    <property type="protein sequence ID" value="SFG13769.1"/>
    <property type="molecule type" value="Genomic_DNA"/>
</dbReference>
<keyword evidence="2" id="KW-1185">Reference proteome</keyword>
<dbReference type="OrthoDB" id="3286086at2"/>
<dbReference type="RefSeq" id="WP_092038711.1">
    <property type="nucleotide sequence ID" value="NZ_FOOK01000017.1"/>
</dbReference>
<proteinExistence type="predicted"/>